<proteinExistence type="predicted"/>
<dbReference type="Proteomes" id="UP000254762">
    <property type="component" value="Unassembled WGS sequence"/>
</dbReference>
<gene>
    <name evidence="1" type="ORF">NCTC7304_02818</name>
</gene>
<protein>
    <submittedName>
        <fullName evidence="1">Uncharacterized protein</fullName>
    </submittedName>
</protein>
<dbReference type="AlphaFoldDB" id="A0A379SUU5"/>
<organism evidence="1 2">
    <name type="scientific">Salmonella enterica subsp. arizonae</name>
    <dbReference type="NCBI Taxonomy" id="59203"/>
    <lineage>
        <taxon>Bacteria</taxon>
        <taxon>Pseudomonadati</taxon>
        <taxon>Pseudomonadota</taxon>
        <taxon>Gammaproteobacteria</taxon>
        <taxon>Enterobacterales</taxon>
        <taxon>Enterobacteriaceae</taxon>
        <taxon>Salmonella</taxon>
    </lineage>
</organism>
<dbReference type="EMBL" id="UGXD01000002">
    <property type="protein sequence ID" value="SUG33343.1"/>
    <property type="molecule type" value="Genomic_DNA"/>
</dbReference>
<evidence type="ECO:0000313" key="2">
    <source>
        <dbReference type="Proteomes" id="UP000254762"/>
    </source>
</evidence>
<evidence type="ECO:0000313" key="1">
    <source>
        <dbReference type="EMBL" id="SUG33343.1"/>
    </source>
</evidence>
<reference evidence="1 2" key="1">
    <citation type="submission" date="2018-06" db="EMBL/GenBank/DDBJ databases">
        <authorList>
            <consortium name="Pathogen Informatics"/>
            <person name="Doyle S."/>
        </authorList>
    </citation>
    <scope>NUCLEOTIDE SEQUENCE [LARGE SCALE GENOMIC DNA]</scope>
    <source>
        <strain evidence="1 2">NCTC7304</strain>
    </source>
</reference>
<accession>A0A379SUU5</accession>
<name>A0A379SUU5_SALER</name>
<sequence>MTRDINAAINIRQKGILELQAAGLVVSAHGGQRKSVTQTVVA</sequence>